<accession>A0A152A7R2</accession>
<comment type="caution">
    <text evidence="7">The sequence shown here is derived from an EMBL/GenBank/DDBJ whole genome shotgun (WGS) entry which is preliminary data.</text>
</comment>
<evidence type="ECO:0000256" key="2">
    <source>
        <dbReference type="ARBA" id="ARBA00007421"/>
    </source>
</evidence>
<evidence type="ECO:0000259" key="6">
    <source>
        <dbReference type="Pfam" id="PF24882"/>
    </source>
</evidence>
<proteinExistence type="inferred from homology"/>
<comment type="similarity">
    <text evidence="2">Belongs to the ORC2 family.</text>
</comment>
<dbReference type="InterPro" id="IPR007220">
    <property type="entry name" value="ORC2"/>
</dbReference>
<dbReference type="OrthoDB" id="17850at2759"/>
<sequence length="819" mass="94535">MSNIKILDGKEITNILERLPIKHQLEKENLQRNNEMKFSEMYSQLKQGFNLLLYGFGSKIQLIDHFIESKCTDGISISINGYLPTVTIKDVLSSLTFDNKKFSDPMAHCNYIKSLFQNYDSIEAYSEREEVTSIKIDHVYLVIHNIDGVSFRNETSQQILSLLAEIPQLHIIASIDHINAFFLWHSQMDDKFNWIPHSMPTFNNYYAESAYEIAILNSRGNKLSMNSVLTVLKSLTETSRSAFKLLVELLIIESAPPQPTATNDKPHAIPFKKVSVSFTKLFNRCIDELLVSTESSLGQLLSEFYDHGIIETKSINSVLYLHIPIGSRDSLEELLKIIKKEDEDCPVDQGILRVTMADTDDQPINEFKKNHNLFELVYEDVMKLAALKTVDSPIKPNKKKVPVSKILPPPIDLSSHHKFQVFTGAQLSVWQDTAGPTVDKLWKTRDNLTPEFQSFIARQTLCGLDPTSTNDELRFNIYPDLQLMVPSHIFNSRHSDILTKFSFSLYFNIQYFNEYLQLHDIIADRMSYLSCRLLKEYSLNQNDLESFKKELVSMMINIEHLFLSSYPNVNILNTLFGDQKMDTDFFIKALTSHMQTYGTTVVIGSSEALIQKWLDTLSLFLTVKERKVSSRQINKEFIPDMMIQGLLDVTLKQIEDKLYQSLRPITVIDIDQHQIYQSLLHTQYKTYRYELLRSLLLDGANVNRKENTLFSSFRGVSVYLSKIVQEVFQLPLHLRETYLIQMMRVLLRKTSLVVAYSQTVKFLGISYVKKLKSEFNIPSEADVYVLFGLSEKLQLYLILSVLRPDFIEKRIVDIMEEGF</sequence>
<dbReference type="FunCoup" id="A0A152A7R2">
    <property type="interactions" value="5"/>
</dbReference>
<evidence type="ECO:0000256" key="4">
    <source>
        <dbReference type="ARBA" id="ARBA00023242"/>
    </source>
</evidence>
<evidence type="ECO:0000256" key="3">
    <source>
        <dbReference type="ARBA" id="ARBA00022705"/>
    </source>
</evidence>
<dbReference type="PANTHER" id="PTHR14052">
    <property type="entry name" value="ORIGIN RECOGNITION COMPLEX SUBUNIT 2"/>
    <property type="match status" value="1"/>
</dbReference>
<dbReference type="InParanoid" id="A0A152A7R2"/>
<dbReference type="EMBL" id="LODT01000004">
    <property type="protein sequence ID" value="KYR02256.1"/>
    <property type="molecule type" value="Genomic_DNA"/>
</dbReference>
<reference evidence="7 8" key="1">
    <citation type="submission" date="2015-12" db="EMBL/GenBank/DDBJ databases">
        <title>Dictyostelia acquired genes for synthesis and detection of signals that induce cell-type specialization by lateral gene transfer from prokaryotes.</title>
        <authorList>
            <person name="Gloeckner G."/>
            <person name="Schaap P."/>
        </authorList>
    </citation>
    <scope>NUCLEOTIDE SEQUENCE [LARGE SCALE GENOMIC DNA]</scope>
    <source>
        <strain evidence="7 8">TK</strain>
    </source>
</reference>
<gene>
    <name evidence="7" type="ORF">DLAC_01087</name>
</gene>
<dbReference type="GO" id="GO:0006260">
    <property type="term" value="P:DNA replication"/>
    <property type="evidence" value="ECO:0007669"/>
    <property type="project" value="UniProtKB-KW"/>
</dbReference>
<dbReference type="InterPro" id="IPR056772">
    <property type="entry name" value="RecA-like_ORC2"/>
</dbReference>
<feature type="domain" description="Origin recognition complex subunit 2 winged-helix" evidence="6">
    <location>
        <begin position="273"/>
        <end position="326"/>
    </location>
</feature>
<dbReference type="Pfam" id="PF04084">
    <property type="entry name" value="RecA-like_ORC2"/>
    <property type="match status" value="1"/>
</dbReference>
<dbReference type="PANTHER" id="PTHR14052:SF0">
    <property type="entry name" value="ORIGIN RECOGNITION COMPLEX SUBUNIT 2"/>
    <property type="match status" value="1"/>
</dbReference>
<keyword evidence="4" id="KW-0539">Nucleus</keyword>
<dbReference type="InterPro" id="IPR027819">
    <property type="entry name" value="C9orf72"/>
</dbReference>
<dbReference type="Pfam" id="PF24882">
    <property type="entry name" value="WHD_ORC2"/>
    <property type="match status" value="1"/>
</dbReference>
<dbReference type="Proteomes" id="UP000076078">
    <property type="component" value="Unassembled WGS sequence"/>
</dbReference>
<dbReference type="Pfam" id="PF15019">
    <property type="entry name" value="C9orf72-like"/>
    <property type="match status" value="1"/>
</dbReference>
<keyword evidence="8" id="KW-1185">Reference proteome</keyword>
<evidence type="ECO:0000259" key="5">
    <source>
        <dbReference type="Pfam" id="PF04084"/>
    </source>
</evidence>
<dbReference type="STRING" id="361077.A0A152A7R2"/>
<evidence type="ECO:0000313" key="8">
    <source>
        <dbReference type="Proteomes" id="UP000076078"/>
    </source>
</evidence>
<feature type="domain" description="Origin recognition complex subunit 2 RecA-like" evidence="5">
    <location>
        <begin position="26"/>
        <end position="198"/>
    </location>
</feature>
<keyword evidence="3" id="KW-0235">DNA replication</keyword>
<protein>
    <submittedName>
        <fullName evidence="7">Origin recognition complex subunit 2</fullName>
    </submittedName>
</protein>
<dbReference type="GO" id="GO:0005085">
    <property type="term" value="F:guanyl-nucleotide exchange factor activity"/>
    <property type="evidence" value="ECO:0007669"/>
    <property type="project" value="InterPro"/>
</dbReference>
<dbReference type="GO" id="GO:0005664">
    <property type="term" value="C:nuclear origin of replication recognition complex"/>
    <property type="evidence" value="ECO:0007669"/>
    <property type="project" value="TreeGrafter"/>
</dbReference>
<dbReference type="GO" id="GO:0003688">
    <property type="term" value="F:DNA replication origin binding"/>
    <property type="evidence" value="ECO:0007669"/>
    <property type="project" value="TreeGrafter"/>
</dbReference>
<evidence type="ECO:0000313" key="7">
    <source>
        <dbReference type="EMBL" id="KYR02256.1"/>
    </source>
</evidence>
<dbReference type="PROSITE" id="PS51835">
    <property type="entry name" value="DENN_C9ORF72"/>
    <property type="match status" value="1"/>
</dbReference>
<name>A0A152A7R2_TIELA</name>
<organism evidence="7 8">
    <name type="scientific">Tieghemostelium lacteum</name>
    <name type="common">Slime mold</name>
    <name type="synonym">Dictyostelium lacteum</name>
    <dbReference type="NCBI Taxonomy" id="361077"/>
    <lineage>
        <taxon>Eukaryota</taxon>
        <taxon>Amoebozoa</taxon>
        <taxon>Evosea</taxon>
        <taxon>Eumycetozoa</taxon>
        <taxon>Dictyostelia</taxon>
        <taxon>Dictyosteliales</taxon>
        <taxon>Raperosteliaceae</taxon>
        <taxon>Tieghemostelium</taxon>
    </lineage>
</organism>
<dbReference type="InterPro" id="IPR056773">
    <property type="entry name" value="WHD_ORC2"/>
</dbReference>
<comment type="subcellular location">
    <subcellularLocation>
        <location evidence="1">Nucleus</location>
    </subcellularLocation>
</comment>
<dbReference type="AlphaFoldDB" id="A0A152A7R2"/>
<evidence type="ECO:0000256" key="1">
    <source>
        <dbReference type="ARBA" id="ARBA00004123"/>
    </source>
</evidence>